<dbReference type="SUPFAM" id="SSF49464">
    <property type="entry name" value="Carboxypeptidase regulatory domain-like"/>
    <property type="match status" value="1"/>
</dbReference>
<evidence type="ECO:0000313" key="10">
    <source>
        <dbReference type="EMBL" id="QCX01033.1"/>
    </source>
</evidence>
<evidence type="ECO:0000256" key="5">
    <source>
        <dbReference type="ARBA" id="ARBA00023136"/>
    </source>
</evidence>
<accession>A0A5B7SV57</accession>
<dbReference type="Gene3D" id="2.170.130.10">
    <property type="entry name" value="TonB-dependent receptor, plug domain"/>
    <property type="match status" value="1"/>
</dbReference>
<proteinExistence type="inferred from homology"/>
<keyword evidence="4 7" id="KW-0812">Transmembrane</keyword>
<sequence>MPKTPHKRVSVFYCLLFFLMPFLGTAQETLTYTSLNTLIRTLEQDYEVKFSYVDADLANIRVPTTDATTLSEILTRIEQLTQLRIKKLNDRYYAITKSDKIAICGYVFDNFEENTVMGASVEVLDSDMAVVTDMTGRFAIDNVPRDATLRIKYIGYKTRFIKAEELLGRLECQTIVLAQFYQQLREVVVYEFLTAGLTKQSDASIELDIEKFGILPGSIEPDVLQTVQALPGIESIDETVSDINIRGGSNDQNLLLWDGIKMYQSGHFFGLISAFNPYLTEKVTLVKNGTSSQYGDGVSGLIDMRTKDQLGIPFFGGAGFNLISGDAYGQLPLSEKLAIQFSARRSLTDFFDTPTFNRFFKRIFENDRIVNNSRPEDTQRDQTFLFYDFTGKLLYDINDKQKLRFSVININNQLDYSEEDMDSGERSKSDLNQFNFSVGLRLQSKWSDRFTSSLNAYYTNYNLDSRSISSDARQQLLQNNEVDEKSVKLNTSFSLVTQLDWRNGIQVSETKVTNATNVTLPPFASVQEGTVIAQSFFSELAYTSDDNRLIAKAGVRLNNYRNPDNFTKFITEPRLNLNYTFAKNWKAIVLGEFKSQATNQVIDLEQNFLGIEKRRWVISDGTSLPVTRSKQGSLGINYDRKTLYIGLEGFYKEVKDISTLTQGFQNENQFNGEIGKYDVKGVEFLINQKTDTYSIWGSYTYNLNNYNFPDFEPSEFPNNFDIRHTATVAGTYTAGNLRLGIGLNYRSGKPFTEPDAENALNTDVFPFRINFEEPNSSKLPEYLRADASAIYDFTMSPTIDATVGLSILNFTNRKNTLNTYYQLGPDDTIERVENVSLGLTPNMSFRVRF</sequence>
<gene>
    <name evidence="10" type="ORF">FGM00_13265</name>
</gene>
<reference evidence="10 11" key="1">
    <citation type="submission" date="2019-05" db="EMBL/GenBank/DDBJ databases">
        <title>Genome sequencing of F202Z8.</title>
        <authorList>
            <person name="Kwon Y.M."/>
        </authorList>
    </citation>
    <scope>NUCLEOTIDE SEQUENCE [LARGE SCALE GENOMIC DNA]</scope>
    <source>
        <strain evidence="10 11">F202Z8</strain>
    </source>
</reference>
<keyword evidence="3 7" id="KW-1134">Transmembrane beta strand</keyword>
<comment type="similarity">
    <text evidence="7">Belongs to the TonB-dependent receptor family.</text>
</comment>
<evidence type="ECO:0000256" key="4">
    <source>
        <dbReference type="ARBA" id="ARBA00022692"/>
    </source>
</evidence>
<evidence type="ECO:0000256" key="2">
    <source>
        <dbReference type="ARBA" id="ARBA00022448"/>
    </source>
</evidence>
<evidence type="ECO:0000256" key="7">
    <source>
        <dbReference type="PROSITE-ProRule" id="PRU01360"/>
    </source>
</evidence>
<comment type="subcellular location">
    <subcellularLocation>
        <location evidence="1 7">Cell outer membrane</location>
        <topology evidence="1 7">Multi-pass membrane protein</topology>
    </subcellularLocation>
</comment>
<name>A0A5B7SV57_9FLAO</name>
<dbReference type="OrthoDB" id="9803050at2"/>
<feature type="chain" id="PRO_5022707640" evidence="8">
    <location>
        <begin position="27"/>
        <end position="849"/>
    </location>
</feature>
<feature type="domain" description="TonB-dependent receptor plug" evidence="9">
    <location>
        <begin position="223"/>
        <end position="298"/>
    </location>
</feature>
<keyword evidence="2 7" id="KW-0813">Transport</keyword>
<dbReference type="Pfam" id="PF07715">
    <property type="entry name" value="Plug"/>
    <property type="match status" value="1"/>
</dbReference>
<dbReference type="InterPro" id="IPR008969">
    <property type="entry name" value="CarboxyPept-like_regulatory"/>
</dbReference>
<protein>
    <submittedName>
        <fullName evidence="10">TonB-dependent receptor</fullName>
    </submittedName>
</protein>
<evidence type="ECO:0000313" key="11">
    <source>
        <dbReference type="Proteomes" id="UP000310017"/>
    </source>
</evidence>
<evidence type="ECO:0000259" key="9">
    <source>
        <dbReference type="Pfam" id="PF07715"/>
    </source>
</evidence>
<dbReference type="EMBL" id="CP040710">
    <property type="protein sequence ID" value="QCX01033.1"/>
    <property type="molecule type" value="Genomic_DNA"/>
</dbReference>
<evidence type="ECO:0000256" key="8">
    <source>
        <dbReference type="SAM" id="SignalP"/>
    </source>
</evidence>
<dbReference type="PROSITE" id="PS52016">
    <property type="entry name" value="TONB_DEPENDENT_REC_3"/>
    <property type="match status" value="1"/>
</dbReference>
<dbReference type="InterPro" id="IPR036942">
    <property type="entry name" value="Beta-barrel_TonB_sf"/>
</dbReference>
<dbReference type="Gene3D" id="2.40.170.20">
    <property type="entry name" value="TonB-dependent receptor, beta-barrel domain"/>
    <property type="match status" value="1"/>
</dbReference>
<dbReference type="KEGG" id="asag:FGM00_13265"/>
<dbReference type="InterPro" id="IPR037066">
    <property type="entry name" value="Plug_dom_sf"/>
</dbReference>
<dbReference type="Pfam" id="PF13715">
    <property type="entry name" value="CarbopepD_reg_2"/>
    <property type="match status" value="1"/>
</dbReference>
<organism evidence="10 11">
    <name type="scientific">Aggregatimonas sangjinii</name>
    <dbReference type="NCBI Taxonomy" id="2583587"/>
    <lineage>
        <taxon>Bacteria</taxon>
        <taxon>Pseudomonadati</taxon>
        <taxon>Bacteroidota</taxon>
        <taxon>Flavobacteriia</taxon>
        <taxon>Flavobacteriales</taxon>
        <taxon>Flavobacteriaceae</taxon>
        <taxon>Aggregatimonas</taxon>
    </lineage>
</organism>
<keyword evidence="11" id="KW-1185">Reference proteome</keyword>
<evidence type="ECO:0000256" key="3">
    <source>
        <dbReference type="ARBA" id="ARBA00022452"/>
    </source>
</evidence>
<evidence type="ECO:0000256" key="1">
    <source>
        <dbReference type="ARBA" id="ARBA00004571"/>
    </source>
</evidence>
<keyword evidence="8" id="KW-0732">Signal</keyword>
<keyword evidence="10" id="KW-0675">Receptor</keyword>
<evidence type="ECO:0000256" key="6">
    <source>
        <dbReference type="ARBA" id="ARBA00023237"/>
    </source>
</evidence>
<dbReference type="Gene3D" id="2.60.40.1120">
    <property type="entry name" value="Carboxypeptidase-like, regulatory domain"/>
    <property type="match status" value="1"/>
</dbReference>
<dbReference type="AlphaFoldDB" id="A0A5B7SV57"/>
<keyword evidence="6 7" id="KW-0998">Cell outer membrane</keyword>
<keyword evidence="5 7" id="KW-0472">Membrane</keyword>
<dbReference type="InterPro" id="IPR039426">
    <property type="entry name" value="TonB-dep_rcpt-like"/>
</dbReference>
<dbReference type="InterPro" id="IPR012910">
    <property type="entry name" value="Plug_dom"/>
</dbReference>
<dbReference type="GO" id="GO:0009279">
    <property type="term" value="C:cell outer membrane"/>
    <property type="evidence" value="ECO:0007669"/>
    <property type="project" value="UniProtKB-SubCell"/>
</dbReference>
<dbReference type="RefSeq" id="WP_138853376.1">
    <property type="nucleotide sequence ID" value="NZ_CP040710.1"/>
</dbReference>
<dbReference type="SUPFAM" id="SSF56935">
    <property type="entry name" value="Porins"/>
    <property type="match status" value="1"/>
</dbReference>
<feature type="signal peptide" evidence="8">
    <location>
        <begin position="1"/>
        <end position="26"/>
    </location>
</feature>
<dbReference type="Proteomes" id="UP000310017">
    <property type="component" value="Chromosome"/>
</dbReference>